<protein>
    <submittedName>
        <fullName evidence="2">DUF2807 domain-containing protein</fullName>
    </submittedName>
</protein>
<name>A0AA49GUQ3_9BACT</name>
<proteinExistence type="predicted"/>
<feature type="domain" description="Putative auto-transporter adhesin head GIN" evidence="1">
    <location>
        <begin position="57"/>
        <end position="236"/>
    </location>
</feature>
<gene>
    <name evidence="2" type="ORF">K4G66_10380</name>
</gene>
<dbReference type="InterPro" id="IPR021255">
    <property type="entry name" value="DUF2807"/>
</dbReference>
<dbReference type="PROSITE" id="PS51257">
    <property type="entry name" value="PROKAR_LIPOPROTEIN"/>
    <property type="match status" value="1"/>
</dbReference>
<evidence type="ECO:0000313" key="2">
    <source>
        <dbReference type="EMBL" id="WKN39104.1"/>
    </source>
</evidence>
<reference evidence="2" key="2">
    <citation type="journal article" date="2024" name="Antonie Van Leeuwenhoek">
        <title>Roseihalotalea indica gen. nov., sp. nov., a halophilic Bacteroidetes from mesopelagic Southwest Indian Ocean with higher carbohydrate metabolic potential.</title>
        <authorList>
            <person name="Chen B."/>
            <person name="Zhang M."/>
            <person name="Lin D."/>
            <person name="Ye J."/>
            <person name="Tang K."/>
        </authorList>
    </citation>
    <scope>NUCLEOTIDE SEQUENCE</scope>
    <source>
        <strain evidence="2">TK19036</strain>
    </source>
</reference>
<organism evidence="2">
    <name type="scientific">Roseihalotalea indica</name>
    <dbReference type="NCBI Taxonomy" id="2867963"/>
    <lineage>
        <taxon>Bacteria</taxon>
        <taxon>Pseudomonadati</taxon>
        <taxon>Bacteroidota</taxon>
        <taxon>Cytophagia</taxon>
        <taxon>Cytophagales</taxon>
        <taxon>Catalimonadaceae</taxon>
        <taxon>Roseihalotalea</taxon>
    </lineage>
</organism>
<evidence type="ECO:0000259" key="1">
    <source>
        <dbReference type="Pfam" id="PF10988"/>
    </source>
</evidence>
<dbReference type="Gene3D" id="2.160.20.120">
    <property type="match status" value="1"/>
</dbReference>
<dbReference type="PANTHER" id="PTHR39200">
    <property type="entry name" value="HYPOTHETICAL EXPORTED PROTEIN"/>
    <property type="match status" value="1"/>
</dbReference>
<reference evidence="2" key="1">
    <citation type="journal article" date="2023" name="Comput. Struct. Biotechnol. J.">
        <title>Discovery of a novel marine Bacteroidetes with a rich repertoire of carbohydrate-active enzymes.</title>
        <authorList>
            <person name="Chen B."/>
            <person name="Liu G."/>
            <person name="Chen Q."/>
            <person name="Wang H."/>
            <person name="Liu L."/>
            <person name="Tang K."/>
        </authorList>
    </citation>
    <scope>NUCLEOTIDE SEQUENCE</scope>
    <source>
        <strain evidence="2">TK19036</strain>
    </source>
</reference>
<dbReference type="PANTHER" id="PTHR39200:SF1">
    <property type="entry name" value="AUTO-TRANSPORTER ADHESIN HEAD GIN DOMAIN-CONTAINING PROTEIN-RELATED"/>
    <property type="match status" value="1"/>
</dbReference>
<sequence>MKLHIISGRTLTFFTIIAFASTSCYIDIDDDDDGFGAGPTVRGSGNVITEGRVISSFTQIEVDGSANVFLSQGNEQIVEIEADDNIIPVITTEVRGGELEIGSSRNYRTSNPVNIYITVPVISAIKIDGSGDVFGETSMGGDQLELEVSGSGNMDLELYYTQLWVESNGSGDFQLFGEVDDQEVRISGSGNYQARDLTSENCDIRISGSGDAAVSASEYLKAEIRGSGNILYYGDPQIESSVSGSGNVIAAR</sequence>
<dbReference type="Pfam" id="PF10988">
    <property type="entry name" value="DUF2807"/>
    <property type="match status" value="1"/>
</dbReference>
<dbReference type="AlphaFoldDB" id="A0AA49GUQ3"/>
<dbReference type="EMBL" id="CP120682">
    <property type="protein sequence ID" value="WKN39104.1"/>
    <property type="molecule type" value="Genomic_DNA"/>
</dbReference>
<accession>A0AA49GUQ3</accession>